<feature type="region of interest" description="Disordered" evidence="1">
    <location>
        <begin position="1"/>
        <end position="36"/>
    </location>
</feature>
<gene>
    <name evidence="2" type="ORF">DV515_00019474</name>
</gene>
<evidence type="ECO:0000313" key="2">
    <source>
        <dbReference type="EMBL" id="RLV62283.1"/>
    </source>
</evidence>
<sequence length="70" mass="6931">MGPLVPDPEVGGTQTLASPSAPPTAPCHGDQQPCGPPVCSPAECQRGGAGTAPSLPSSCTPTRLCSVDCW</sequence>
<evidence type="ECO:0000256" key="1">
    <source>
        <dbReference type="SAM" id="MobiDB-lite"/>
    </source>
</evidence>
<reference evidence="2 3" key="1">
    <citation type="journal article" date="2018" name="Proc. R. Soc. B">
        <title>A non-coding region near Follistatin controls head colour polymorphism in the Gouldian finch.</title>
        <authorList>
            <person name="Toomey M.B."/>
            <person name="Marques C.I."/>
            <person name="Andrade P."/>
            <person name="Araujo P.M."/>
            <person name="Sabatino S."/>
            <person name="Gazda M.A."/>
            <person name="Afonso S."/>
            <person name="Lopes R.J."/>
            <person name="Corbo J.C."/>
            <person name="Carneiro M."/>
        </authorList>
    </citation>
    <scope>NUCLEOTIDE SEQUENCE [LARGE SCALE GENOMIC DNA]</scope>
    <source>
        <strain evidence="2">Red01</strain>
        <tissue evidence="2">Muscle</tissue>
    </source>
</reference>
<organism evidence="2 3">
    <name type="scientific">Chloebia gouldiae</name>
    <name type="common">Gouldian finch</name>
    <name type="synonym">Erythrura gouldiae</name>
    <dbReference type="NCBI Taxonomy" id="44316"/>
    <lineage>
        <taxon>Eukaryota</taxon>
        <taxon>Metazoa</taxon>
        <taxon>Chordata</taxon>
        <taxon>Craniata</taxon>
        <taxon>Vertebrata</taxon>
        <taxon>Euteleostomi</taxon>
        <taxon>Archelosauria</taxon>
        <taxon>Archosauria</taxon>
        <taxon>Dinosauria</taxon>
        <taxon>Saurischia</taxon>
        <taxon>Theropoda</taxon>
        <taxon>Coelurosauria</taxon>
        <taxon>Aves</taxon>
        <taxon>Neognathae</taxon>
        <taxon>Neoaves</taxon>
        <taxon>Telluraves</taxon>
        <taxon>Australaves</taxon>
        <taxon>Passeriformes</taxon>
        <taxon>Passeroidea</taxon>
        <taxon>Passeridae</taxon>
        <taxon>Chloebia</taxon>
    </lineage>
</organism>
<proteinExistence type="predicted"/>
<name>A0A3L8Q555_CHLGU</name>
<comment type="caution">
    <text evidence="2">The sequence shown here is derived from an EMBL/GenBank/DDBJ whole genome shotgun (WGS) entry which is preliminary data.</text>
</comment>
<keyword evidence="3" id="KW-1185">Reference proteome</keyword>
<dbReference type="AlphaFoldDB" id="A0A3L8Q555"/>
<dbReference type="Proteomes" id="UP000276834">
    <property type="component" value="Unassembled WGS sequence"/>
</dbReference>
<accession>A0A3L8Q555</accession>
<evidence type="ECO:0000313" key="3">
    <source>
        <dbReference type="Proteomes" id="UP000276834"/>
    </source>
</evidence>
<protein>
    <submittedName>
        <fullName evidence="2">Uncharacterized protein</fullName>
    </submittedName>
</protein>
<dbReference type="EMBL" id="QUSF01008893">
    <property type="protein sequence ID" value="RLV62283.1"/>
    <property type="molecule type" value="Genomic_DNA"/>
</dbReference>